<sequence>MAEENGVEAEMTATYTARIRQKGQFTLPKEVQKALHVKEGDTIRFNIHDNGAVVMEGLVEIPADQRWFWTPEWQAGEREAEDQIAAGGGKVFHDLDDMFKYLNRER</sequence>
<dbReference type="Proteomes" id="UP001595712">
    <property type="component" value="Unassembled WGS sequence"/>
</dbReference>
<keyword evidence="3" id="KW-1185">Reference proteome</keyword>
<reference evidence="3" key="1">
    <citation type="journal article" date="2019" name="Int. J. Syst. Evol. Microbiol.">
        <title>The Global Catalogue of Microorganisms (GCM) 10K type strain sequencing project: providing services to taxonomists for standard genome sequencing and annotation.</title>
        <authorList>
            <consortium name="The Broad Institute Genomics Platform"/>
            <consortium name="The Broad Institute Genome Sequencing Center for Infectious Disease"/>
            <person name="Wu L."/>
            <person name="Ma J."/>
        </authorList>
    </citation>
    <scope>NUCLEOTIDE SEQUENCE [LARGE SCALE GENOMIC DNA]</scope>
    <source>
        <strain evidence="3">CGMCC 4.7396</strain>
    </source>
</reference>
<protein>
    <submittedName>
        <fullName evidence="2">AbrB/MazE/SpoVT family DNA-binding domain-containing protein</fullName>
    </submittedName>
</protein>
<evidence type="ECO:0000259" key="1">
    <source>
        <dbReference type="SMART" id="SM00966"/>
    </source>
</evidence>
<accession>A0ABV7PU43</accession>
<organism evidence="2 3">
    <name type="scientific">Glycomyces rhizosphaerae</name>
    <dbReference type="NCBI Taxonomy" id="2054422"/>
    <lineage>
        <taxon>Bacteria</taxon>
        <taxon>Bacillati</taxon>
        <taxon>Actinomycetota</taxon>
        <taxon>Actinomycetes</taxon>
        <taxon>Glycomycetales</taxon>
        <taxon>Glycomycetaceae</taxon>
        <taxon>Glycomyces</taxon>
    </lineage>
</organism>
<dbReference type="GO" id="GO:0003677">
    <property type="term" value="F:DNA binding"/>
    <property type="evidence" value="ECO:0007669"/>
    <property type="project" value="UniProtKB-KW"/>
</dbReference>
<evidence type="ECO:0000313" key="3">
    <source>
        <dbReference type="Proteomes" id="UP001595712"/>
    </source>
</evidence>
<dbReference type="Gene3D" id="2.10.260.10">
    <property type="match status" value="1"/>
</dbReference>
<dbReference type="InterPro" id="IPR037914">
    <property type="entry name" value="SpoVT-AbrB_sf"/>
</dbReference>
<dbReference type="RefSeq" id="WP_387971927.1">
    <property type="nucleotide sequence ID" value="NZ_JBHRWO010000006.1"/>
</dbReference>
<feature type="domain" description="SpoVT-AbrB" evidence="1">
    <location>
        <begin position="17"/>
        <end position="63"/>
    </location>
</feature>
<proteinExistence type="predicted"/>
<dbReference type="SMART" id="SM00966">
    <property type="entry name" value="SpoVT_AbrB"/>
    <property type="match status" value="1"/>
</dbReference>
<keyword evidence="2" id="KW-0238">DNA-binding</keyword>
<comment type="caution">
    <text evidence="2">The sequence shown here is derived from an EMBL/GenBank/DDBJ whole genome shotgun (WGS) entry which is preliminary data.</text>
</comment>
<name>A0ABV7PU43_9ACTN</name>
<dbReference type="EMBL" id="JBHRWO010000006">
    <property type="protein sequence ID" value="MFC3492040.1"/>
    <property type="molecule type" value="Genomic_DNA"/>
</dbReference>
<dbReference type="Pfam" id="PF04014">
    <property type="entry name" value="MazE_antitoxin"/>
    <property type="match status" value="1"/>
</dbReference>
<gene>
    <name evidence="2" type="ORF">ACFO8M_06025</name>
</gene>
<dbReference type="InterPro" id="IPR007159">
    <property type="entry name" value="SpoVT-AbrB_dom"/>
</dbReference>
<dbReference type="SUPFAM" id="SSF89447">
    <property type="entry name" value="AbrB/MazE/MraZ-like"/>
    <property type="match status" value="1"/>
</dbReference>
<evidence type="ECO:0000313" key="2">
    <source>
        <dbReference type="EMBL" id="MFC3492040.1"/>
    </source>
</evidence>